<dbReference type="OrthoDB" id="9813348at2"/>
<dbReference type="InterPro" id="IPR014614">
    <property type="entry name" value="KsdD_DH"/>
</dbReference>
<dbReference type="PIRSF" id="PIRSF036654">
    <property type="entry name" value="UCP036654"/>
    <property type="match status" value="1"/>
</dbReference>
<protein>
    <submittedName>
        <fullName evidence="4">FAD-binding dehydrogenase</fullName>
    </submittedName>
</protein>
<sequence length="553" mass="59125">MTARIYDTDVLVVGWGLAGLVATREALLANKRVLVVDQEPRTNLGGQAWWSFGGLFLVDSPEQRRFGVKDSLELARQDWFGNAAFDRPEDAWPRRWAEEYLQFAAGEKRSWLRGLGLGFFPVVGWAERGGYGAIGPGNSVPRFHIAWGTGPGVLAPFLRAADDAESDGRLVVLPRHRVTELAVHDGVVVGAVGDVLAPSLAERGAATDRDAVDRFEVRATATIVASGGIGGNHDLVRAMWPERLGTAPGTMLSGVPAYVDGSMLPVAEAAGGTVINADRMWHYVEGIQNWSSIWPDHGIRILPGPSSLWLDATGRRLPVPLFPGFDTLGTLAHLRSTGHDHSWFVLSSRIVEKEFTLSGSEQNPDLTGKDVPLLVRSRLGKGASGPVQAFLDNGADFVVRDNLDDLLAGMRALPGGDLLDTARVRSEVEARDREIENDFTKDAQIAMLRSARSFRGDRLVRTAAPHRILDPAAGPLIAVKLHVLTRKSLGGLQTDLQGRVLGLGGEPVPGLFAAGEASGFGGGGMHGYRALEGTFLGGCLFSGRVAGRAAAAV</sequence>
<evidence type="ECO:0000313" key="4">
    <source>
        <dbReference type="EMBL" id="TXK13235.1"/>
    </source>
</evidence>
<accession>A0A5C8I5X0</accession>
<organism evidence="4 5">
    <name type="scientific">Microbacterium hatanonis</name>
    <dbReference type="NCBI Taxonomy" id="404366"/>
    <lineage>
        <taxon>Bacteria</taxon>
        <taxon>Bacillati</taxon>
        <taxon>Actinomycetota</taxon>
        <taxon>Actinomycetes</taxon>
        <taxon>Micrococcales</taxon>
        <taxon>Microbacteriaceae</taxon>
        <taxon>Microbacterium</taxon>
    </lineage>
</organism>
<gene>
    <name evidence="4" type="ORF">FVP77_07415</name>
</gene>
<dbReference type="Pfam" id="PF00890">
    <property type="entry name" value="FAD_binding_2"/>
    <property type="match status" value="1"/>
</dbReference>
<dbReference type="GO" id="GO:0016627">
    <property type="term" value="F:oxidoreductase activity, acting on the CH-CH group of donors"/>
    <property type="evidence" value="ECO:0007669"/>
    <property type="project" value="InterPro"/>
</dbReference>
<dbReference type="Proteomes" id="UP000321034">
    <property type="component" value="Unassembled WGS sequence"/>
</dbReference>
<dbReference type="InterPro" id="IPR003953">
    <property type="entry name" value="FAD-dep_OxRdtase_2_FAD-bd"/>
</dbReference>
<proteinExistence type="predicted"/>
<dbReference type="AlphaFoldDB" id="A0A5C8I5X0"/>
<keyword evidence="2" id="KW-0560">Oxidoreductase</keyword>
<name>A0A5C8I5X0_9MICO</name>
<feature type="domain" description="FAD-dependent oxidoreductase 2 FAD-binding" evidence="3">
    <location>
        <begin position="9"/>
        <end position="536"/>
    </location>
</feature>
<dbReference type="InterPro" id="IPR036188">
    <property type="entry name" value="FAD/NAD-bd_sf"/>
</dbReference>
<keyword evidence="1" id="KW-0285">Flavoprotein</keyword>
<comment type="caution">
    <text evidence="4">The sequence shown here is derived from an EMBL/GenBank/DDBJ whole genome shotgun (WGS) entry which is preliminary data.</text>
</comment>
<evidence type="ECO:0000256" key="1">
    <source>
        <dbReference type="ARBA" id="ARBA00022630"/>
    </source>
</evidence>
<evidence type="ECO:0000256" key="2">
    <source>
        <dbReference type="ARBA" id="ARBA00023002"/>
    </source>
</evidence>
<dbReference type="RefSeq" id="WP_147893903.1">
    <property type="nucleotide sequence ID" value="NZ_BAAANR010000001.1"/>
</dbReference>
<reference evidence="4 5" key="1">
    <citation type="submission" date="2019-08" db="EMBL/GenBank/DDBJ databases">
        <authorList>
            <person name="Dong K."/>
        </authorList>
    </citation>
    <scope>NUCLEOTIDE SEQUENCE [LARGE SCALE GENOMIC DNA]</scope>
    <source>
        <strain evidence="4 5">JCM14558</strain>
    </source>
</reference>
<dbReference type="SUPFAM" id="SSF51905">
    <property type="entry name" value="FAD/NAD(P)-binding domain"/>
    <property type="match status" value="1"/>
</dbReference>
<dbReference type="NCBIfam" id="NF009472">
    <property type="entry name" value="PRK12834.1"/>
    <property type="match status" value="1"/>
</dbReference>
<dbReference type="EMBL" id="VRSV01000001">
    <property type="protein sequence ID" value="TXK13235.1"/>
    <property type="molecule type" value="Genomic_DNA"/>
</dbReference>
<dbReference type="Gene3D" id="3.50.50.60">
    <property type="entry name" value="FAD/NAD(P)-binding domain"/>
    <property type="match status" value="2"/>
</dbReference>
<evidence type="ECO:0000259" key="3">
    <source>
        <dbReference type="Pfam" id="PF00890"/>
    </source>
</evidence>
<keyword evidence="5" id="KW-1185">Reference proteome</keyword>
<dbReference type="PANTHER" id="PTHR43260:SF1">
    <property type="entry name" value="KSDD-LIKE STEROID DEHYDROGENASE RV0785"/>
    <property type="match status" value="1"/>
</dbReference>
<evidence type="ECO:0000313" key="5">
    <source>
        <dbReference type="Proteomes" id="UP000321034"/>
    </source>
</evidence>
<dbReference type="PANTHER" id="PTHR43260">
    <property type="entry name" value="3-KETOSTEROID-DELTA-1-DEHYDROGENASE"/>
    <property type="match status" value="1"/>
</dbReference>